<dbReference type="AlphaFoldDB" id="A0A4S8PRJ2"/>
<dbReference type="InterPro" id="IPR050135">
    <property type="entry name" value="dGTPase-like"/>
</dbReference>
<accession>A0A4S8PRJ2</accession>
<protein>
    <submittedName>
        <fullName evidence="3">Deoxyguanosinetriphosphate triphosphohydrolase</fullName>
    </submittedName>
</protein>
<dbReference type="SMART" id="SM00471">
    <property type="entry name" value="HDc"/>
    <property type="match status" value="1"/>
</dbReference>
<name>A0A4S8PRJ2_9ACTN</name>
<dbReference type="InterPro" id="IPR006261">
    <property type="entry name" value="dGTPase"/>
</dbReference>
<dbReference type="NCBIfam" id="NF002829">
    <property type="entry name" value="PRK03007.1"/>
    <property type="match status" value="1"/>
</dbReference>
<dbReference type="GO" id="GO:0008832">
    <property type="term" value="F:dGTPase activity"/>
    <property type="evidence" value="ECO:0007669"/>
    <property type="project" value="TreeGrafter"/>
</dbReference>
<evidence type="ECO:0000256" key="1">
    <source>
        <dbReference type="ARBA" id="ARBA00022801"/>
    </source>
</evidence>
<dbReference type="Gene3D" id="1.10.3210.10">
    <property type="entry name" value="Hypothetical protein af1432"/>
    <property type="match status" value="1"/>
</dbReference>
<comment type="caution">
    <text evidence="3">The sequence shown here is derived from an EMBL/GenBank/DDBJ whole genome shotgun (WGS) entry which is preliminary data.</text>
</comment>
<dbReference type="InterPro" id="IPR003607">
    <property type="entry name" value="HD/PDEase_dom"/>
</dbReference>
<keyword evidence="4" id="KW-1185">Reference proteome</keyword>
<evidence type="ECO:0000313" key="3">
    <source>
        <dbReference type="EMBL" id="THV32285.1"/>
    </source>
</evidence>
<reference evidence="3 4" key="1">
    <citation type="journal article" date="2018" name="Int. J. Syst. Evol. Microbiol.">
        <title>Glycomyces paridis sp. nov., isolated from the medicinal plant Paris polyphylla.</title>
        <authorList>
            <person name="Fang X.M."/>
            <person name="Bai J.L."/>
            <person name="Su J."/>
            <person name="Zhao L.L."/>
            <person name="Liu H.Y."/>
            <person name="Ma B.P."/>
            <person name="Zhang Y.Q."/>
            <person name="Yu L.Y."/>
        </authorList>
    </citation>
    <scope>NUCLEOTIDE SEQUENCE [LARGE SCALE GENOMIC DNA]</scope>
    <source>
        <strain evidence="3 4">CPCC 204357</strain>
    </source>
</reference>
<dbReference type="PROSITE" id="PS51831">
    <property type="entry name" value="HD"/>
    <property type="match status" value="1"/>
</dbReference>
<dbReference type="SUPFAM" id="SSF109604">
    <property type="entry name" value="HD-domain/PDEase-like"/>
    <property type="match status" value="1"/>
</dbReference>
<evidence type="ECO:0000259" key="2">
    <source>
        <dbReference type="PROSITE" id="PS51831"/>
    </source>
</evidence>
<gene>
    <name evidence="3" type="ORF">E9998_01350</name>
</gene>
<dbReference type="EMBL" id="STGX01000001">
    <property type="protein sequence ID" value="THV32285.1"/>
    <property type="molecule type" value="Genomic_DNA"/>
</dbReference>
<dbReference type="InterPro" id="IPR026875">
    <property type="entry name" value="PHydrolase_assoc_dom"/>
</dbReference>
<evidence type="ECO:0000313" key="4">
    <source>
        <dbReference type="Proteomes" id="UP000305792"/>
    </source>
</evidence>
<keyword evidence="1 3" id="KW-0378">Hydrolase</keyword>
<dbReference type="Pfam" id="PF01966">
    <property type="entry name" value="HD"/>
    <property type="match status" value="1"/>
</dbReference>
<feature type="domain" description="HD" evidence="2">
    <location>
        <begin position="56"/>
        <end position="202"/>
    </location>
</feature>
<dbReference type="GO" id="GO:0006203">
    <property type="term" value="P:dGTP catabolic process"/>
    <property type="evidence" value="ECO:0007669"/>
    <property type="project" value="TreeGrafter"/>
</dbReference>
<dbReference type="Proteomes" id="UP000305792">
    <property type="component" value="Unassembled WGS sequence"/>
</dbReference>
<dbReference type="PANTHER" id="PTHR11373:SF32">
    <property type="entry name" value="DEOXYGUANOSINETRIPHOSPHATE TRIPHOSPHOHYDROLASE"/>
    <property type="match status" value="1"/>
</dbReference>
<organism evidence="3 4">
    <name type="scientific">Glycomyces paridis</name>
    <dbReference type="NCBI Taxonomy" id="2126555"/>
    <lineage>
        <taxon>Bacteria</taxon>
        <taxon>Bacillati</taxon>
        <taxon>Actinomycetota</taxon>
        <taxon>Actinomycetes</taxon>
        <taxon>Glycomycetales</taxon>
        <taxon>Glycomycetaceae</taxon>
        <taxon>Glycomyces</taxon>
    </lineage>
</organism>
<dbReference type="Pfam" id="PF13286">
    <property type="entry name" value="HD_assoc"/>
    <property type="match status" value="1"/>
</dbReference>
<dbReference type="OrthoDB" id="9803619at2"/>
<dbReference type="NCBIfam" id="TIGR01353">
    <property type="entry name" value="dGTP_triPase"/>
    <property type="match status" value="1"/>
</dbReference>
<sequence>MAKRWPAAERLVAEPGSVRTPFQRDRARILHSAGFRRLADKTQVHTAGTDDFLRTRLTHSLEVAQISRELGSVLGCDPDVADVAGLAHDLGHPPFGHNGEDALHEVAGPCGGFEGNAQTLRVVSRLEAKALDGDGGSAGLNLTRASLDAMCKYPWAASEGTRKFGVYEDDRAVFDWFRGGAPEGAKCLEAQVMDWSDDVAYSVHDVEDGLYGGYINLAKLMDDAAEQSAVCEGAAGRYCDDPPDVLAEALRDLLRDPLLEPLHDYDGSFKDQVALKRFTSDMVGRFVNAAAKATREQFGDGQLRRYDADLVVPETERVQCALLKGIAWRYVMQPRTAANWYTRQREILHELVAVLCDRGTDALEPMFADAWNRASDDPARLRAVIDQIASLTDASAEAWHRKLTAAKPPTIVDVQGRAEALARFRRRVADGATDVELLSDKENYRPKPRLD</sequence>
<proteinExistence type="predicted"/>
<dbReference type="CDD" id="cd00077">
    <property type="entry name" value="HDc"/>
    <property type="match status" value="1"/>
</dbReference>
<dbReference type="PANTHER" id="PTHR11373">
    <property type="entry name" value="DEOXYNUCLEOSIDE TRIPHOSPHATE TRIPHOSPHOHYDROLASE"/>
    <property type="match status" value="1"/>
</dbReference>
<dbReference type="InterPro" id="IPR006674">
    <property type="entry name" value="HD_domain"/>
</dbReference>